<name>A0AAV7RKC8_PLEWA</name>
<accession>A0AAV7RKC8</accession>
<proteinExistence type="predicted"/>
<gene>
    <name evidence="2" type="ORF">NDU88_006000</name>
</gene>
<dbReference type="EMBL" id="JANPWB010000009">
    <property type="protein sequence ID" value="KAJ1153239.1"/>
    <property type="molecule type" value="Genomic_DNA"/>
</dbReference>
<feature type="region of interest" description="Disordered" evidence="1">
    <location>
        <begin position="1"/>
        <end position="39"/>
    </location>
</feature>
<evidence type="ECO:0000313" key="3">
    <source>
        <dbReference type="Proteomes" id="UP001066276"/>
    </source>
</evidence>
<evidence type="ECO:0000256" key="1">
    <source>
        <dbReference type="SAM" id="MobiDB-lite"/>
    </source>
</evidence>
<evidence type="ECO:0008006" key="4">
    <source>
        <dbReference type="Google" id="ProtNLM"/>
    </source>
</evidence>
<protein>
    <recommendedName>
        <fullName evidence="4">Inhibitor of growth protein N-terminal histone-binding domain-containing protein</fullName>
    </recommendedName>
</protein>
<dbReference type="AlphaFoldDB" id="A0AAV7RKC8"/>
<sequence length="127" mass="14151">MGRGDPRQRQLSFDASKVPKQWDPDNPMDSKAACGSTSPTPLDGAVAIMPELKAGFKAIDSLLDELPALLDRMQESLDRYSTRMEGAKRCISDEEDAYFALIKRVEKTERLLKVATKNEDLEALFST</sequence>
<dbReference type="Proteomes" id="UP001066276">
    <property type="component" value="Chromosome 5"/>
</dbReference>
<comment type="caution">
    <text evidence="2">The sequence shown here is derived from an EMBL/GenBank/DDBJ whole genome shotgun (WGS) entry which is preliminary data.</text>
</comment>
<reference evidence="2" key="1">
    <citation type="journal article" date="2022" name="bioRxiv">
        <title>Sequencing and chromosome-scale assembly of the giantPleurodeles waltlgenome.</title>
        <authorList>
            <person name="Brown T."/>
            <person name="Elewa A."/>
            <person name="Iarovenko S."/>
            <person name="Subramanian E."/>
            <person name="Araus A.J."/>
            <person name="Petzold A."/>
            <person name="Susuki M."/>
            <person name="Suzuki K.-i.T."/>
            <person name="Hayashi T."/>
            <person name="Toyoda A."/>
            <person name="Oliveira C."/>
            <person name="Osipova E."/>
            <person name="Leigh N.D."/>
            <person name="Simon A."/>
            <person name="Yun M.H."/>
        </authorList>
    </citation>
    <scope>NUCLEOTIDE SEQUENCE</scope>
    <source>
        <strain evidence="2">20211129_DDA</strain>
        <tissue evidence="2">Liver</tissue>
    </source>
</reference>
<evidence type="ECO:0000313" key="2">
    <source>
        <dbReference type="EMBL" id="KAJ1153239.1"/>
    </source>
</evidence>
<keyword evidence="3" id="KW-1185">Reference proteome</keyword>
<organism evidence="2 3">
    <name type="scientific">Pleurodeles waltl</name>
    <name type="common">Iberian ribbed newt</name>
    <dbReference type="NCBI Taxonomy" id="8319"/>
    <lineage>
        <taxon>Eukaryota</taxon>
        <taxon>Metazoa</taxon>
        <taxon>Chordata</taxon>
        <taxon>Craniata</taxon>
        <taxon>Vertebrata</taxon>
        <taxon>Euteleostomi</taxon>
        <taxon>Amphibia</taxon>
        <taxon>Batrachia</taxon>
        <taxon>Caudata</taxon>
        <taxon>Salamandroidea</taxon>
        <taxon>Salamandridae</taxon>
        <taxon>Pleurodelinae</taxon>
        <taxon>Pleurodeles</taxon>
    </lineage>
</organism>